<dbReference type="Proteomes" id="UP000245125">
    <property type="component" value="Unassembled WGS sequence"/>
</dbReference>
<name>A0A2U3QL39_9BACT</name>
<organism evidence="1 2">
    <name type="scientific">Candidatus Sulfobium mesophilum</name>
    <dbReference type="NCBI Taxonomy" id="2016548"/>
    <lineage>
        <taxon>Bacteria</taxon>
        <taxon>Pseudomonadati</taxon>
        <taxon>Nitrospirota</taxon>
        <taxon>Nitrospiria</taxon>
        <taxon>Nitrospirales</taxon>
        <taxon>Nitrospiraceae</taxon>
        <taxon>Candidatus Sulfobium</taxon>
    </lineage>
</organism>
<dbReference type="NCBIfam" id="NF041384">
    <property type="entry name" value="YHS_seleno_dom"/>
    <property type="match status" value="1"/>
</dbReference>
<accession>A0A2U3QL39</accession>
<evidence type="ECO:0000313" key="1">
    <source>
        <dbReference type="EMBL" id="SPQ02075.1"/>
    </source>
</evidence>
<gene>
    <name evidence="1" type="ORF">NBG4_90019</name>
</gene>
<keyword evidence="2" id="KW-1185">Reference proteome</keyword>
<dbReference type="AlphaFoldDB" id="A0A2U3QL39"/>
<sequence length="103" mass="12064">MKGLSEFEYVWRGARWRFASAENRDAYSKDPGKYSPKYGGYCAYAVSQGKIADIEPRAWTVFEGKLYLNLNKDVQKLWEKDMQKYIRLADQYWPQIAGNRPAL</sequence>
<dbReference type="EMBL" id="OUUY01000141">
    <property type="protein sequence ID" value="SPQ02075.1"/>
    <property type="molecule type" value="Genomic_DNA"/>
</dbReference>
<evidence type="ECO:0000313" key="2">
    <source>
        <dbReference type="Proteomes" id="UP000245125"/>
    </source>
</evidence>
<protein>
    <submittedName>
        <fullName evidence="1">YHS domain-containing protein</fullName>
    </submittedName>
</protein>
<reference evidence="2" key="1">
    <citation type="submission" date="2018-03" db="EMBL/GenBank/DDBJ databases">
        <authorList>
            <person name="Zecchin S."/>
        </authorList>
    </citation>
    <scope>NUCLEOTIDE SEQUENCE [LARGE SCALE GENOMIC DNA]</scope>
</reference>
<proteinExistence type="predicted"/>